<protein>
    <recommendedName>
        <fullName evidence="4">Magnesium citrate secondary transporter</fullName>
    </recommendedName>
</protein>
<organism evidence="2 3">
    <name type="scientific">Marivirga atlantica</name>
    <dbReference type="NCBI Taxonomy" id="1548457"/>
    <lineage>
        <taxon>Bacteria</taxon>
        <taxon>Pseudomonadati</taxon>
        <taxon>Bacteroidota</taxon>
        <taxon>Cytophagia</taxon>
        <taxon>Cytophagales</taxon>
        <taxon>Marivirgaceae</taxon>
        <taxon>Marivirga</taxon>
    </lineage>
</organism>
<feature type="transmembrane region" description="Helical" evidence="1">
    <location>
        <begin position="97"/>
        <end position="116"/>
    </location>
</feature>
<dbReference type="Proteomes" id="UP000642920">
    <property type="component" value="Unassembled WGS sequence"/>
</dbReference>
<feature type="transmembrane region" description="Helical" evidence="1">
    <location>
        <begin position="37"/>
        <end position="53"/>
    </location>
</feature>
<evidence type="ECO:0000313" key="3">
    <source>
        <dbReference type="Proteomes" id="UP000642920"/>
    </source>
</evidence>
<accession>A0A937AGF9</accession>
<evidence type="ECO:0000256" key="1">
    <source>
        <dbReference type="SAM" id="Phobius"/>
    </source>
</evidence>
<dbReference type="EMBL" id="JAERQG010000002">
    <property type="protein sequence ID" value="MBL0765114.1"/>
    <property type="molecule type" value="Genomic_DNA"/>
</dbReference>
<keyword evidence="1" id="KW-1133">Transmembrane helix</keyword>
<dbReference type="RefSeq" id="WP_201919443.1">
    <property type="nucleotide sequence ID" value="NZ_JAERQG010000002.1"/>
</dbReference>
<proteinExistence type="predicted"/>
<reference evidence="2" key="1">
    <citation type="submission" date="2021-01" db="EMBL/GenBank/DDBJ databases">
        <title>Marivirga sp. nov., isolated from intertidal surface sediments.</title>
        <authorList>
            <person name="Zhang M."/>
        </authorList>
    </citation>
    <scope>NUCLEOTIDE SEQUENCE</scope>
    <source>
        <strain evidence="2">SM1354</strain>
    </source>
</reference>
<evidence type="ECO:0008006" key="4">
    <source>
        <dbReference type="Google" id="ProtNLM"/>
    </source>
</evidence>
<sequence>MKKILFHYGFIIPVLAFTIHQVLEIIFEIHIPFLDNYLDPFCAGAIMLHALAIERKVILDNKLTYLDVVIAIVLLSIIVEVLFPYLSSRFTADIYDLLSFITGGIWFLLTRGDLLIRTYKRE</sequence>
<evidence type="ECO:0000313" key="2">
    <source>
        <dbReference type="EMBL" id="MBL0765114.1"/>
    </source>
</evidence>
<feature type="transmembrane region" description="Helical" evidence="1">
    <location>
        <begin position="7"/>
        <end position="31"/>
    </location>
</feature>
<gene>
    <name evidence="2" type="ORF">JKP34_07625</name>
</gene>
<keyword evidence="3" id="KW-1185">Reference proteome</keyword>
<name>A0A937AGF9_9BACT</name>
<comment type="caution">
    <text evidence="2">The sequence shown here is derived from an EMBL/GenBank/DDBJ whole genome shotgun (WGS) entry which is preliminary data.</text>
</comment>
<keyword evidence="1" id="KW-0472">Membrane</keyword>
<dbReference type="AlphaFoldDB" id="A0A937AGF9"/>
<keyword evidence="1" id="KW-0812">Transmembrane</keyword>
<feature type="transmembrane region" description="Helical" evidence="1">
    <location>
        <begin position="65"/>
        <end position="85"/>
    </location>
</feature>